<sequence>MVKPGRRKRVNQRRPRDEPRSWADLPDHILDSFCNRLNLEGSIRFGAVCKSWHGSSKYCNAFREHSPWMVITSRDDHRFKCLDDHKKRWKIRRDIDKLGEIISASHGWLVSYNPDDDENQPDITLSNPFHNEPNVALPPEQNIWWVTLSAPPTTPGGFTAVARVWSSPRILFSHSGDGGWTDLNLVINGRFIPLESISMFKGEFHALGDSGNLYRMDLHNNNLNFVAPAAELKPPEGVRKARKYLVETGDNELLAVVQWKKPEETDKVAREFEVHRLDLPSMKWVKVESLGDQVIYVSRYTAVTARVNREGGVAREGNRIYFTKWKSKHGWFVFNMNDGSIEAGPRLGMAFYAHRYWIKPGSI</sequence>
<protein>
    <recommendedName>
        <fullName evidence="2">KIB1-4 beta-propeller domain-containing protein</fullName>
    </recommendedName>
</protein>
<dbReference type="PANTHER" id="PTHR33110:SF71">
    <property type="entry name" value="F-BOX_KELCH-REPEAT PROTEIN"/>
    <property type="match status" value="1"/>
</dbReference>
<organism evidence="3 4">
    <name type="scientific">Acorus gramineus</name>
    <name type="common">Dwarf sweet flag</name>
    <dbReference type="NCBI Taxonomy" id="55184"/>
    <lineage>
        <taxon>Eukaryota</taxon>
        <taxon>Viridiplantae</taxon>
        <taxon>Streptophyta</taxon>
        <taxon>Embryophyta</taxon>
        <taxon>Tracheophyta</taxon>
        <taxon>Spermatophyta</taxon>
        <taxon>Magnoliopsida</taxon>
        <taxon>Liliopsida</taxon>
        <taxon>Acoraceae</taxon>
        <taxon>Acorus</taxon>
    </lineage>
</organism>
<dbReference type="Pfam" id="PF03478">
    <property type="entry name" value="Beta-prop_KIB1-4"/>
    <property type="match status" value="1"/>
</dbReference>
<dbReference type="InterPro" id="IPR005174">
    <property type="entry name" value="KIB1-4_b-propeller"/>
</dbReference>
<feature type="compositionally biased region" description="Basic residues" evidence="1">
    <location>
        <begin position="1"/>
        <end position="13"/>
    </location>
</feature>
<dbReference type="InterPro" id="IPR036047">
    <property type="entry name" value="F-box-like_dom_sf"/>
</dbReference>
<gene>
    <name evidence="3" type="ORF">QJS04_geneDACA013795</name>
</gene>
<dbReference type="AlphaFoldDB" id="A0AAV9AW04"/>
<dbReference type="SUPFAM" id="SSF50969">
    <property type="entry name" value="YVTN repeat-like/Quinoprotein amine dehydrogenase"/>
    <property type="match status" value="1"/>
</dbReference>
<feature type="domain" description="KIB1-4 beta-propeller" evidence="2">
    <location>
        <begin position="100"/>
        <end position="335"/>
    </location>
</feature>
<reference evidence="3" key="2">
    <citation type="submission" date="2023-06" db="EMBL/GenBank/DDBJ databases">
        <authorList>
            <person name="Ma L."/>
            <person name="Liu K.-W."/>
            <person name="Li Z."/>
            <person name="Hsiao Y.-Y."/>
            <person name="Qi Y."/>
            <person name="Fu T."/>
            <person name="Tang G."/>
            <person name="Zhang D."/>
            <person name="Sun W.-H."/>
            <person name="Liu D.-K."/>
            <person name="Li Y."/>
            <person name="Chen G.-Z."/>
            <person name="Liu X.-D."/>
            <person name="Liao X.-Y."/>
            <person name="Jiang Y.-T."/>
            <person name="Yu X."/>
            <person name="Hao Y."/>
            <person name="Huang J."/>
            <person name="Zhao X.-W."/>
            <person name="Ke S."/>
            <person name="Chen Y.-Y."/>
            <person name="Wu W.-L."/>
            <person name="Hsu J.-L."/>
            <person name="Lin Y.-F."/>
            <person name="Huang M.-D."/>
            <person name="Li C.-Y."/>
            <person name="Huang L."/>
            <person name="Wang Z.-W."/>
            <person name="Zhao X."/>
            <person name="Zhong W.-Y."/>
            <person name="Peng D.-H."/>
            <person name="Ahmad S."/>
            <person name="Lan S."/>
            <person name="Zhang J.-S."/>
            <person name="Tsai W.-C."/>
            <person name="Van De Peer Y."/>
            <person name="Liu Z.-J."/>
        </authorList>
    </citation>
    <scope>NUCLEOTIDE SEQUENCE</scope>
    <source>
        <strain evidence="3">SCP</strain>
        <tissue evidence="3">Leaves</tissue>
    </source>
</reference>
<dbReference type="PANTHER" id="PTHR33110">
    <property type="entry name" value="F-BOX/KELCH-REPEAT PROTEIN-RELATED"/>
    <property type="match status" value="1"/>
</dbReference>
<dbReference type="Proteomes" id="UP001179952">
    <property type="component" value="Unassembled WGS sequence"/>
</dbReference>
<feature type="region of interest" description="Disordered" evidence="1">
    <location>
        <begin position="1"/>
        <end position="21"/>
    </location>
</feature>
<dbReference type="SUPFAM" id="SSF81383">
    <property type="entry name" value="F-box domain"/>
    <property type="match status" value="1"/>
</dbReference>
<evidence type="ECO:0000259" key="2">
    <source>
        <dbReference type="Pfam" id="PF03478"/>
    </source>
</evidence>
<evidence type="ECO:0000256" key="1">
    <source>
        <dbReference type="SAM" id="MobiDB-lite"/>
    </source>
</evidence>
<dbReference type="EMBL" id="JAUJYN010000006">
    <property type="protein sequence ID" value="KAK1268172.1"/>
    <property type="molecule type" value="Genomic_DNA"/>
</dbReference>
<accession>A0AAV9AW04</accession>
<proteinExistence type="predicted"/>
<reference evidence="3" key="1">
    <citation type="journal article" date="2023" name="Nat. Commun.">
        <title>Diploid and tetraploid genomes of Acorus and the evolution of monocots.</title>
        <authorList>
            <person name="Ma L."/>
            <person name="Liu K.W."/>
            <person name="Li Z."/>
            <person name="Hsiao Y.Y."/>
            <person name="Qi Y."/>
            <person name="Fu T."/>
            <person name="Tang G.D."/>
            <person name="Zhang D."/>
            <person name="Sun W.H."/>
            <person name="Liu D.K."/>
            <person name="Li Y."/>
            <person name="Chen G.Z."/>
            <person name="Liu X.D."/>
            <person name="Liao X.Y."/>
            <person name="Jiang Y.T."/>
            <person name="Yu X."/>
            <person name="Hao Y."/>
            <person name="Huang J."/>
            <person name="Zhao X.W."/>
            <person name="Ke S."/>
            <person name="Chen Y.Y."/>
            <person name="Wu W.L."/>
            <person name="Hsu J.L."/>
            <person name="Lin Y.F."/>
            <person name="Huang M.D."/>
            <person name="Li C.Y."/>
            <person name="Huang L."/>
            <person name="Wang Z.W."/>
            <person name="Zhao X."/>
            <person name="Zhong W.Y."/>
            <person name="Peng D.H."/>
            <person name="Ahmad S."/>
            <person name="Lan S."/>
            <person name="Zhang J.S."/>
            <person name="Tsai W.C."/>
            <person name="Van de Peer Y."/>
            <person name="Liu Z.J."/>
        </authorList>
    </citation>
    <scope>NUCLEOTIDE SEQUENCE</scope>
    <source>
        <strain evidence="3">SCP</strain>
    </source>
</reference>
<dbReference type="InterPro" id="IPR011044">
    <property type="entry name" value="Quino_amine_DH_bsu"/>
</dbReference>
<evidence type="ECO:0000313" key="3">
    <source>
        <dbReference type="EMBL" id="KAK1268172.1"/>
    </source>
</evidence>
<name>A0AAV9AW04_ACOGR</name>
<keyword evidence="4" id="KW-1185">Reference proteome</keyword>
<evidence type="ECO:0000313" key="4">
    <source>
        <dbReference type="Proteomes" id="UP001179952"/>
    </source>
</evidence>
<comment type="caution">
    <text evidence="3">The sequence shown here is derived from an EMBL/GenBank/DDBJ whole genome shotgun (WGS) entry which is preliminary data.</text>
</comment>